<dbReference type="GO" id="GO:0016491">
    <property type="term" value="F:oxidoreductase activity"/>
    <property type="evidence" value="ECO:0007669"/>
    <property type="project" value="InterPro"/>
</dbReference>
<dbReference type="OrthoDB" id="271558at2"/>
<accession>A0A1J0GG18</accession>
<dbReference type="InterPro" id="IPR009078">
    <property type="entry name" value="Ferritin-like_SF"/>
</dbReference>
<feature type="domain" description="Rubrerythrin diiron-binding" evidence="1">
    <location>
        <begin position="10"/>
        <end position="156"/>
    </location>
</feature>
<dbReference type="STRING" id="1552.A7L45_09425"/>
<evidence type="ECO:0000313" key="3">
    <source>
        <dbReference type="Proteomes" id="UP000182569"/>
    </source>
</evidence>
<dbReference type="GeneID" id="83592719"/>
<dbReference type="GO" id="GO:0046872">
    <property type="term" value="F:metal ion binding"/>
    <property type="evidence" value="ECO:0007669"/>
    <property type="project" value="InterPro"/>
</dbReference>
<dbReference type="Pfam" id="PF02915">
    <property type="entry name" value="Rubrerythrin"/>
    <property type="match status" value="1"/>
</dbReference>
<name>A0A1J0GG18_9CLOT</name>
<protein>
    <submittedName>
        <fullName evidence="2">Rubrerythrin family protein</fullName>
    </submittedName>
</protein>
<dbReference type="SUPFAM" id="SSF47240">
    <property type="entry name" value="Ferritin-like"/>
    <property type="match status" value="1"/>
</dbReference>
<dbReference type="AlphaFoldDB" id="A0A1J0GG18"/>
<evidence type="ECO:0000313" key="2">
    <source>
        <dbReference type="EMBL" id="APC40269.1"/>
    </source>
</evidence>
<gene>
    <name evidence="2" type="ORF">A7L45_09425</name>
</gene>
<dbReference type="Proteomes" id="UP000182569">
    <property type="component" value="Chromosome"/>
</dbReference>
<keyword evidence="3" id="KW-1185">Reference proteome</keyword>
<sequence length="161" mass="18519">MTNTTFSGLEMLKIAILMEEEGYDFYINGANYTKGKTKEFLLAAAGQEFIHKERFTKLFNDLSTGKEMDSTYLFDIEVTKYLKNLIENQVFDKKEQPKDAFKDLKAALTYSLKTEQLTISIYTQMYEKVSQNDVTGILSTILEEEKSHAAYFSKLLKEIVA</sequence>
<dbReference type="CDD" id="cd01045">
    <property type="entry name" value="Ferritin_like_AB"/>
    <property type="match status" value="1"/>
</dbReference>
<dbReference type="InterPro" id="IPR003251">
    <property type="entry name" value="Rr_diiron-bd_dom"/>
</dbReference>
<dbReference type="InterPro" id="IPR012347">
    <property type="entry name" value="Ferritin-like"/>
</dbReference>
<organism evidence="2 3">
    <name type="scientific">Clostridium estertheticum subsp. estertheticum</name>
    <dbReference type="NCBI Taxonomy" id="1552"/>
    <lineage>
        <taxon>Bacteria</taxon>
        <taxon>Bacillati</taxon>
        <taxon>Bacillota</taxon>
        <taxon>Clostridia</taxon>
        <taxon>Eubacteriales</taxon>
        <taxon>Clostridiaceae</taxon>
        <taxon>Clostridium</taxon>
    </lineage>
</organism>
<dbReference type="RefSeq" id="WP_071612561.1">
    <property type="nucleotide sequence ID" value="NZ_CP015756.1"/>
</dbReference>
<proteinExistence type="predicted"/>
<dbReference type="KEGG" id="ceu:A7L45_09425"/>
<dbReference type="Gene3D" id="1.20.1260.10">
    <property type="match status" value="1"/>
</dbReference>
<dbReference type="EMBL" id="CP015756">
    <property type="protein sequence ID" value="APC40269.1"/>
    <property type="molecule type" value="Genomic_DNA"/>
</dbReference>
<reference evidence="3" key="1">
    <citation type="journal article" date="2016" name="Front. Microbiol.">
        <title>Complete Genome Sequence of Clostridium estertheticum DSM 8809, a Microbe Identified in Spoiled Vacuum Packed Beef.</title>
        <authorList>
            <person name="Yu Z."/>
            <person name="Gunn L."/>
            <person name="Brennan E."/>
            <person name="Reid R."/>
            <person name="Wall P.G."/>
            <person name="Gaora O.P."/>
            <person name="Hurley D."/>
            <person name="Bolton D."/>
            <person name="Fanning S."/>
        </authorList>
    </citation>
    <scope>NUCLEOTIDE SEQUENCE [LARGE SCALE GENOMIC DNA]</scope>
    <source>
        <strain evidence="3">DSM 8809</strain>
    </source>
</reference>
<evidence type="ECO:0000259" key="1">
    <source>
        <dbReference type="Pfam" id="PF02915"/>
    </source>
</evidence>